<feature type="domain" description="ER-bound oxygenase mpaB/mpaB'/Rubber oxygenase catalytic" evidence="1">
    <location>
        <begin position="126"/>
        <end position="339"/>
    </location>
</feature>
<dbReference type="PANTHER" id="PTHR37539:SF1">
    <property type="entry name" value="ER-BOUND OXYGENASE MPAB_MPAB'_RUBBER OXYGENASE CATALYTIC DOMAIN-CONTAINING PROTEIN"/>
    <property type="match status" value="1"/>
</dbReference>
<dbReference type="InterPro" id="IPR037473">
    <property type="entry name" value="Lcp-like"/>
</dbReference>
<dbReference type="EMBL" id="KL659622">
    <property type="protein sequence ID" value="KFA69027.1"/>
    <property type="molecule type" value="Genomic_DNA"/>
</dbReference>
<accession>A0A084QYJ2</accession>
<protein>
    <recommendedName>
        <fullName evidence="1">ER-bound oxygenase mpaB/mpaB'/Rubber oxygenase catalytic domain-containing protein</fullName>
    </recommendedName>
</protein>
<name>A0A084QYJ2_STAC4</name>
<evidence type="ECO:0000259" key="1">
    <source>
        <dbReference type="Pfam" id="PF09995"/>
    </source>
</evidence>
<dbReference type="AlphaFoldDB" id="A0A084QYJ2"/>
<dbReference type="PANTHER" id="PTHR37539">
    <property type="entry name" value="SECRETED PROTEIN-RELATED"/>
    <property type="match status" value="1"/>
</dbReference>
<dbReference type="STRING" id="1283841.A0A084QYJ2"/>
<dbReference type="OrthoDB" id="6361347at2759"/>
<keyword evidence="3" id="KW-1185">Reference proteome</keyword>
<evidence type="ECO:0000313" key="3">
    <source>
        <dbReference type="Proteomes" id="UP000028524"/>
    </source>
</evidence>
<dbReference type="Pfam" id="PF09995">
    <property type="entry name" value="MPAB_Lcp_cat"/>
    <property type="match status" value="1"/>
</dbReference>
<reference evidence="2 3" key="1">
    <citation type="journal article" date="2014" name="BMC Genomics">
        <title>Comparative genome sequencing reveals chemotype-specific gene clusters in the toxigenic black mold Stachybotrys.</title>
        <authorList>
            <person name="Semeiks J."/>
            <person name="Borek D."/>
            <person name="Otwinowski Z."/>
            <person name="Grishin N.V."/>
        </authorList>
    </citation>
    <scope>NUCLEOTIDE SEQUENCE [LARGE SCALE GENOMIC DNA]</scope>
    <source>
        <strain evidence="2 3">IBT 40285</strain>
    </source>
</reference>
<dbReference type="InterPro" id="IPR018713">
    <property type="entry name" value="MPAB/Lcp_cat_dom"/>
</dbReference>
<evidence type="ECO:0000313" key="2">
    <source>
        <dbReference type="EMBL" id="KFA69027.1"/>
    </source>
</evidence>
<organism evidence="2 3">
    <name type="scientific">Stachybotrys chlorohalonatus (strain IBT 40285)</name>
    <dbReference type="NCBI Taxonomy" id="1283841"/>
    <lineage>
        <taxon>Eukaryota</taxon>
        <taxon>Fungi</taxon>
        <taxon>Dikarya</taxon>
        <taxon>Ascomycota</taxon>
        <taxon>Pezizomycotina</taxon>
        <taxon>Sordariomycetes</taxon>
        <taxon>Hypocreomycetidae</taxon>
        <taxon>Hypocreales</taxon>
        <taxon>Stachybotryaceae</taxon>
        <taxon>Stachybotrys</taxon>
    </lineage>
</organism>
<dbReference type="InParanoid" id="A0A084QYJ2"/>
<dbReference type="Proteomes" id="UP000028524">
    <property type="component" value="Unassembled WGS sequence"/>
</dbReference>
<dbReference type="OMA" id="CDQLGMG"/>
<dbReference type="HOGENOM" id="CLU_042166_0_0_1"/>
<dbReference type="GO" id="GO:0016491">
    <property type="term" value="F:oxidoreductase activity"/>
    <property type="evidence" value="ECO:0007669"/>
    <property type="project" value="InterPro"/>
</dbReference>
<sequence length="370" mass="42033">MGEKIGEHTFQYANYKFEWGDLHLLQRDARRLQYEYDELASEVVERLQALAQSQRAQVKQKLHTSTDAIDLYEILRQHHVQDDILQKFWTEVHAVPDWVDWVQIQRGQKFFYRYAMANIMGFVLQGFIGENTAASSTVEVLVRTGGFSVRALRQRLMATFQLILEISESIEAVQPGGSGHSTAVRVRLLHSSVRNRIMKLAKEKPDYFDLAKYGPPANHLDSIHSIATFAANHMWLQLPQMGVFPTDQDKADYIALWRYVGYLLGTPDEHFASVAKAKATMESMLAHELRLTPTSHIVCHNFLEFLTDLPPFNVSADFIAAGSRKLNGDKFCDDLGMARPGCRGPTEHSVCRSSYYKLVQGDAAQRGHSE</sequence>
<gene>
    <name evidence="2" type="ORF">S40285_08461</name>
</gene>
<proteinExistence type="predicted"/>